<dbReference type="EMBL" id="LYXU01000001">
    <property type="protein sequence ID" value="OBS29572.1"/>
    <property type="molecule type" value="Genomic_DNA"/>
</dbReference>
<gene>
    <name evidence="1" type="ORF">FPOA_03510</name>
</gene>
<evidence type="ECO:0000313" key="2">
    <source>
        <dbReference type="Proteomes" id="UP000091967"/>
    </source>
</evidence>
<protein>
    <recommendedName>
        <fullName evidence="3">Cupin 2 conserved barrel domain-containing protein</fullName>
    </recommendedName>
</protein>
<name>A0A1B8BA33_FUSPO</name>
<dbReference type="Proteomes" id="UP000091967">
    <property type="component" value="Unassembled WGS sequence"/>
</dbReference>
<keyword evidence="2" id="KW-1185">Reference proteome</keyword>
<reference evidence="1 2" key="1">
    <citation type="submission" date="2016-06" db="EMBL/GenBank/DDBJ databases">
        <title>Living apart together: crosstalk between the core and supernumerary genomes in a fungal plant pathogen.</title>
        <authorList>
            <person name="Vanheule A."/>
            <person name="Audenaert K."/>
            <person name="Warris S."/>
            <person name="Van De Geest H."/>
            <person name="Schijlen E."/>
            <person name="Hofte M."/>
            <person name="De Saeger S."/>
            <person name="Haesaert G."/>
            <person name="Waalwijk C."/>
            <person name="Van Der Lee T."/>
        </authorList>
    </citation>
    <scope>NUCLEOTIDE SEQUENCE [LARGE SCALE GENOMIC DNA]</scope>
    <source>
        <strain evidence="1 2">2516</strain>
    </source>
</reference>
<proteinExistence type="predicted"/>
<comment type="caution">
    <text evidence="1">The sequence shown here is derived from an EMBL/GenBank/DDBJ whole genome shotgun (WGS) entry which is preliminary data.</text>
</comment>
<organism evidence="1 2">
    <name type="scientific">Fusarium poae</name>
    <dbReference type="NCBI Taxonomy" id="36050"/>
    <lineage>
        <taxon>Eukaryota</taxon>
        <taxon>Fungi</taxon>
        <taxon>Dikarya</taxon>
        <taxon>Ascomycota</taxon>
        <taxon>Pezizomycotina</taxon>
        <taxon>Sordariomycetes</taxon>
        <taxon>Hypocreomycetidae</taxon>
        <taxon>Hypocreales</taxon>
        <taxon>Nectriaceae</taxon>
        <taxon>Fusarium</taxon>
    </lineage>
</organism>
<dbReference type="AlphaFoldDB" id="A0A1B8BA33"/>
<evidence type="ECO:0000313" key="1">
    <source>
        <dbReference type="EMBL" id="OBS29572.1"/>
    </source>
</evidence>
<dbReference type="InterPro" id="IPR011051">
    <property type="entry name" value="RmlC_Cupin_sf"/>
</dbReference>
<dbReference type="InterPro" id="IPR014710">
    <property type="entry name" value="RmlC-like_jellyroll"/>
</dbReference>
<dbReference type="SUPFAM" id="SSF51182">
    <property type="entry name" value="RmlC-like cupins"/>
    <property type="match status" value="1"/>
</dbReference>
<accession>A0A1B8BA33</accession>
<sequence>MPEKDSATRAFRSTDTQTARTAILHLTPSSANETMRLYSRKDAYTSFVVWAGSFLFFDGDKTEQLCRGDFIFIPPGTVYGYRSLLPESELLVVTTLEDPAALLGAIDDDKDATSRHLTDDESPDPKEIDLVDGYCPFDLTKPVEQDPSLSTSLRPYSLNTATCPRWIFGGAVTRPLVRQSQCEGKFSISVMESSHVHKVKPFLDHWLSFTRVDHCFCVIEGTLLTKLKGQTEWTELQKGQAILIPARQSFTADVGSEFLKILVVTNGIGIDELVCRAGQGYGSTALPETVNRWDTWDEIRLRSACSEVGALLDYSSNTD</sequence>
<dbReference type="STRING" id="36050.A0A1B8BA33"/>
<evidence type="ECO:0008006" key="3">
    <source>
        <dbReference type="Google" id="ProtNLM"/>
    </source>
</evidence>
<dbReference type="OMA" id="CPRWIFG"/>
<dbReference type="Gene3D" id="2.60.120.10">
    <property type="entry name" value="Jelly Rolls"/>
    <property type="match status" value="2"/>
</dbReference>